<comment type="caution">
    <text evidence="1">The sequence shown here is derived from an EMBL/GenBank/DDBJ whole genome shotgun (WGS) entry which is preliminary data.</text>
</comment>
<dbReference type="Proteomes" id="UP001054252">
    <property type="component" value="Unassembled WGS sequence"/>
</dbReference>
<dbReference type="EMBL" id="BPVZ01000060">
    <property type="protein sequence ID" value="GKV22369.1"/>
    <property type="molecule type" value="Genomic_DNA"/>
</dbReference>
<evidence type="ECO:0000313" key="1">
    <source>
        <dbReference type="EMBL" id="GKV22369.1"/>
    </source>
</evidence>
<gene>
    <name evidence="1" type="ORF">SLEP1_g32249</name>
</gene>
<name>A0AAV5KCW8_9ROSI</name>
<protein>
    <submittedName>
        <fullName evidence="1">Uncharacterized protein</fullName>
    </submittedName>
</protein>
<organism evidence="1 2">
    <name type="scientific">Rubroshorea leprosula</name>
    <dbReference type="NCBI Taxonomy" id="152421"/>
    <lineage>
        <taxon>Eukaryota</taxon>
        <taxon>Viridiplantae</taxon>
        <taxon>Streptophyta</taxon>
        <taxon>Embryophyta</taxon>
        <taxon>Tracheophyta</taxon>
        <taxon>Spermatophyta</taxon>
        <taxon>Magnoliopsida</taxon>
        <taxon>eudicotyledons</taxon>
        <taxon>Gunneridae</taxon>
        <taxon>Pentapetalae</taxon>
        <taxon>rosids</taxon>
        <taxon>malvids</taxon>
        <taxon>Malvales</taxon>
        <taxon>Dipterocarpaceae</taxon>
        <taxon>Rubroshorea</taxon>
    </lineage>
</organism>
<dbReference type="AlphaFoldDB" id="A0AAV5KCW8"/>
<sequence length="35" mass="4088">MSTCISVKPVHPASERVHWYFYCPANWESTLTMTN</sequence>
<accession>A0AAV5KCW8</accession>
<proteinExistence type="predicted"/>
<evidence type="ECO:0000313" key="2">
    <source>
        <dbReference type="Proteomes" id="UP001054252"/>
    </source>
</evidence>
<keyword evidence="2" id="KW-1185">Reference proteome</keyword>
<reference evidence="1 2" key="1">
    <citation type="journal article" date="2021" name="Commun. Biol.">
        <title>The genome of Shorea leprosula (Dipterocarpaceae) highlights the ecological relevance of drought in aseasonal tropical rainforests.</title>
        <authorList>
            <person name="Ng K.K.S."/>
            <person name="Kobayashi M.J."/>
            <person name="Fawcett J.A."/>
            <person name="Hatakeyama M."/>
            <person name="Paape T."/>
            <person name="Ng C.H."/>
            <person name="Ang C.C."/>
            <person name="Tnah L.H."/>
            <person name="Lee C.T."/>
            <person name="Nishiyama T."/>
            <person name="Sese J."/>
            <person name="O'Brien M.J."/>
            <person name="Copetti D."/>
            <person name="Mohd Noor M.I."/>
            <person name="Ong R.C."/>
            <person name="Putra M."/>
            <person name="Sireger I.Z."/>
            <person name="Indrioko S."/>
            <person name="Kosugi Y."/>
            <person name="Izuno A."/>
            <person name="Isagi Y."/>
            <person name="Lee S.L."/>
            <person name="Shimizu K.K."/>
        </authorList>
    </citation>
    <scope>NUCLEOTIDE SEQUENCE [LARGE SCALE GENOMIC DNA]</scope>
    <source>
        <strain evidence="1">214</strain>
    </source>
</reference>